<organism evidence="8 9">
    <name type="scientific">Pseudonocardia nematodicida</name>
    <dbReference type="NCBI Taxonomy" id="1206997"/>
    <lineage>
        <taxon>Bacteria</taxon>
        <taxon>Bacillati</taxon>
        <taxon>Actinomycetota</taxon>
        <taxon>Actinomycetes</taxon>
        <taxon>Pseudonocardiales</taxon>
        <taxon>Pseudonocardiaceae</taxon>
        <taxon>Pseudonocardia</taxon>
    </lineage>
</organism>
<dbReference type="EMBL" id="JBEDNQ010000005">
    <property type="protein sequence ID" value="MEQ3551408.1"/>
    <property type="molecule type" value="Genomic_DNA"/>
</dbReference>
<reference evidence="8 9" key="1">
    <citation type="submission" date="2024-03" db="EMBL/GenBank/DDBJ databases">
        <title>Draft genome sequence of Pseudonocardia nematodicida JCM 31783.</title>
        <authorList>
            <person name="Butdee W."/>
            <person name="Duangmal K."/>
        </authorList>
    </citation>
    <scope>NUCLEOTIDE SEQUENCE [LARGE SCALE GENOMIC DNA]</scope>
    <source>
        <strain evidence="8 9">JCM 31783</strain>
    </source>
</reference>
<name>A0ABV1KAA4_9PSEU</name>
<keyword evidence="4 7" id="KW-0812">Transmembrane</keyword>
<sequence length="168" mass="16451">MDVGLLLLRLVIGALLAGHALQKLAGAFGGGGLARTGAVFDSWGHRPGVPMAALAGTAELVGAVLLVLGLGTPLAVAIVVGTMLVAALALAPMGLWATQGGSEVPVLYGATAATLGFTGPGALSLDAVLGWSWFSGVGSGAAAVGLGLVTGVPVAVRAHRRRRVAMTP</sequence>
<dbReference type="PANTHER" id="PTHR33452:SF1">
    <property type="entry name" value="INNER MEMBRANE PROTEIN YPHA-RELATED"/>
    <property type="match status" value="1"/>
</dbReference>
<proteinExistence type="inferred from homology"/>
<dbReference type="RefSeq" id="WP_349298488.1">
    <property type="nucleotide sequence ID" value="NZ_JBEDNQ010000005.1"/>
</dbReference>
<feature type="transmembrane region" description="Helical" evidence="7">
    <location>
        <begin position="133"/>
        <end position="156"/>
    </location>
</feature>
<keyword evidence="9" id="KW-1185">Reference proteome</keyword>
<protein>
    <submittedName>
        <fullName evidence="8">DoxX family protein</fullName>
    </submittedName>
</protein>
<keyword evidence="3" id="KW-1003">Cell membrane</keyword>
<comment type="subcellular location">
    <subcellularLocation>
        <location evidence="1">Cell membrane</location>
        <topology evidence="1">Multi-pass membrane protein</topology>
    </subcellularLocation>
</comment>
<dbReference type="PANTHER" id="PTHR33452">
    <property type="entry name" value="OXIDOREDUCTASE CATD-RELATED"/>
    <property type="match status" value="1"/>
</dbReference>
<evidence type="ECO:0000256" key="7">
    <source>
        <dbReference type="SAM" id="Phobius"/>
    </source>
</evidence>
<gene>
    <name evidence="8" type="ORF">WIS52_13100</name>
</gene>
<comment type="similarity">
    <text evidence="2">Belongs to the DoxX family.</text>
</comment>
<evidence type="ECO:0000313" key="9">
    <source>
        <dbReference type="Proteomes" id="UP001494902"/>
    </source>
</evidence>
<evidence type="ECO:0000313" key="8">
    <source>
        <dbReference type="EMBL" id="MEQ3551408.1"/>
    </source>
</evidence>
<feature type="transmembrane region" description="Helical" evidence="7">
    <location>
        <begin position="75"/>
        <end position="97"/>
    </location>
</feature>
<evidence type="ECO:0000256" key="5">
    <source>
        <dbReference type="ARBA" id="ARBA00022989"/>
    </source>
</evidence>
<keyword evidence="6 7" id="KW-0472">Membrane</keyword>
<evidence type="ECO:0000256" key="6">
    <source>
        <dbReference type="ARBA" id="ARBA00023136"/>
    </source>
</evidence>
<dbReference type="InterPro" id="IPR051907">
    <property type="entry name" value="DoxX-like_oxidoreductase"/>
</dbReference>
<feature type="transmembrane region" description="Helical" evidence="7">
    <location>
        <begin position="50"/>
        <end position="68"/>
    </location>
</feature>
<keyword evidence="5 7" id="KW-1133">Transmembrane helix</keyword>
<evidence type="ECO:0000256" key="1">
    <source>
        <dbReference type="ARBA" id="ARBA00004651"/>
    </source>
</evidence>
<comment type="caution">
    <text evidence="8">The sequence shown here is derived from an EMBL/GenBank/DDBJ whole genome shotgun (WGS) entry which is preliminary data.</text>
</comment>
<dbReference type="Pfam" id="PF07681">
    <property type="entry name" value="DoxX"/>
    <property type="match status" value="1"/>
</dbReference>
<dbReference type="InterPro" id="IPR032808">
    <property type="entry name" value="DoxX"/>
</dbReference>
<accession>A0ABV1KAA4</accession>
<evidence type="ECO:0000256" key="4">
    <source>
        <dbReference type="ARBA" id="ARBA00022692"/>
    </source>
</evidence>
<dbReference type="Proteomes" id="UP001494902">
    <property type="component" value="Unassembled WGS sequence"/>
</dbReference>
<evidence type="ECO:0000256" key="2">
    <source>
        <dbReference type="ARBA" id="ARBA00006679"/>
    </source>
</evidence>
<evidence type="ECO:0000256" key="3">
    <source>
        <dbReference type="ARBA" id="ARBA00022475"/>
    </source>
</evidence>